<proteinExistence type="predicted"/>
<dbReference type="Proteomes" id="UP000051311">
    <property type="component" value="Unassembled WGS sequence"/>
</dbReference>
<evidence type="ECO:0000313" key="1">
    <source>
        <dbReference type="EMBL" id="KRL23180.1"/>
    </source>
</evidence>
<dbReference type="NCBIfam" id="TIGR01784">
    <property type="entry name" value="T_den_put_tspse"/>
    <property type="match status" value="1"/>
</dbReference>
<gene>
    <name evidence="1" type="ORF">FC37_GL000905</name>
</gene>
<dbReference type="eggNOG" id="COG5464">
    <property type="taxonomic scope" value="Bacteria"/>
</dbReference>
<reference evidence="1 2" key="1">
    <citation type="journal article" date="2015" name="Genome Announc.">
        <title>Expanding the biotechnology potential of lactobacilli through comparative genomics of 213 strains and associated genera.</title>
        <authorList>
            <person name="Sun Z."/>
            <person name="Harris H.M."/>
            <person name="McCann A."/>
            <person name="Guo C."/>
            <person name="Argimon S."/>
            <person name="Zhang W."/>
            <person name="Yang X."/>
            <person name="Jeffery I.B."/>
            <person name="Cooney J.C."/>
            <person name="Kagawa T.F."/>
            <person name="Liu W."/>
            <person name="Song Y."/>
            <person name="Salvetti E."/>
            <person name="Wrobel A."/>
            <person name="Rasinkangas P."/>
            <person name="Parkhill J."/>
            <person name="Rea M.C."/>
            <person name="O'Sullivan O."/>
            <person name="Ritari J."/>
            <person name="Douillard F.P."/>
            <person name="Paul Ross R."/>
            <person name="Yang R."/>
            <person name="Briner A.E."/>
            <person name="Felis G.E."/>
            <person name="de Vos W.M."/>
            <person name="Barrangou R."/>
            <person name="Klaenhammer T.R."/>
            <person name="Caufield P.W."/>
            <person name="Cui Y."/>
            <person name="Zhang H."/>
            <person name="O'Toole P.W."/>
        </authorList>
    </citation>
    <scope>NUCLEOTIDE SEQUENCE [LARGE SCALE GENOMIC DNA]</scope>
    <source>
        <strain evidence="1 2">DSM 10532</strain>
    </source>
</reference>
<accession>A0A0R1NTK9</accession>
<dbReference type="EMBL" id="AZEL01000026">
    <property type="protein sequence ID" value="KRL23180.1"/>
    <property type="molecule type" value="Genomic_DNA"/>
</dbReference>
<dbReference type="Pfam" id="PF12784">
    <property type="entry name" value="PDDEXK_2"/>
    <property type="match status" value="1"/>
</dbReference>
<sequence>MEDQVFGEIISDKKICKYIFETILSFKIKEIYYPEKQKEVKDPKHRERKDVRFDILVEDYEHNPYDVEAQTTDKKDLGWRMRYYAAKIDQRYTLDKGKTYRNMKKAYLIFLCNFDPEGEGRIKYTYHTYEDHNKSKQFQDGLEKIIINGKGIPNGENADQVGLVNLINDRPVHLNAIFDEIQTRIKDMNEDPEWRDKMIDYETRMLEKEQEAEEKGMQKGM</sequence>
<protein>
    <recommendedName>
        <fullName evidence="3">Rpn family recombination-promoting nuclease/putative transposase</fullName>
    </recommendedName>
</protein>
<comment type="caution">
    <text evidence="1">The sequence shown here is derived from an EMBL/GenBank/DDBJ whole genome shotgun (WGS) entry which is preliminary data.</text>
</comment>
<dbReference type="PATRIC" id="fig|1423748.3.peg.949"/>
<organism evidence="1 2">
    <name type="scientific">Lactobacillus gallinarum DSM 10532 = JCM 2011</name>
    <dbReference type="NCBI Taxonomy" id="1423748"/>
    <lineage>
        <taxon>Bacteria</taxon>
        <taxon>Bacillati</taxon>
        <taxon>Bacillota</taxon>
        <taxon>Bacilli</taxon>
        <taxon>Lactobacillales</taxon>
        <taxon>Lactobacillaceae</taxon>
        <taxon>Lactobacillus</taxon>
    </lineage>
</organism>
<evidence type="ECO:0000313" key="2">
    <source>
        <dbReference type="Proteomes" id="UP000051311"/>
    </source>
</evidence>
<dbReference type="RefSeq" id="WP_236697275.1">
    <property type="nucleotide sequence ID" value="NZ_AZEL01000026.1"/>
</dbReference>
<name>A0A0R1NTK9_9LACO</name>
<dbReference type="AlphaFoldDB" id="A0A0R1NTK9"/>
<dbReference type="InterPro" id="IPR010106">
    <property type="entry name" value="RpnA"/>
</dbReference>
<dbReference type="STRING" id="1423748.FC37_GL000905"/>
<evidence type="ECO:0008006" key="3">
    <source>
        <dbReference type="Google" id="ProtNLM"/>
    </source>
</evidence>